<protein>
    <submittedName>
        <fullName evidence="1">Aminoglycoside phosphotransferase family protein</fullName>
        <ecNumber evidence="1">2.7.1.-</ecNumber>
    </submittedName>
</protein>
<name>A0ACC6P796_9BACL</name>
<evidence type="ECO:0000313" key="2">
    <source>
        <dbReference type="Proteomes" id="UP001380953"/>
    </source>
</evidence>
<keyword evidence="1" id="KW-0808">Transferase</keyword>
<dbReference type="EC" id="2.7.1.-" evidence="1"/>
<gene>
    <name evidence="1" type="ORF">WKI47_02475</name>
</gene>
<reference evidence="1" key="1">
    <citation type="submission" date="2024-03" db="EMBL/GenBank/DDBJ databases">
        <title>Whole genome sequecning of epiphytes from Marcgravia umbellata leaves.</title>
        <authorList>
            <person name="Kumar G."/>
            <person name="Savka M.A."/>
        </authorList>
    </citation>
    <scope>NUCLEOTIDE SEQUENCE</scope>
    <source>
        <strain evidence="1">RIT_BL5</strain>
    </source>
</reference>
<dbReference type="EMBL" id="JBBKAR010000004">
    <property type="protein sequence ID" value="MEJ8302774.1"/>
    <property type="molecule type" value="Genomic_DNA"/>
</dbReference>
<sequence>MSSEKRKMTLENREFVYTLRERFDPATGKSMVALNFFAAERRNGECRFHFQTWDDVIAGSPLMVGIDLKPKGSAGSERWNLHDPKRVRLLLSYALEQGWSGEHHRTFDDGIGVLEELGWEADMLRTEHLELSRRRASVEKLIAETFGSEAETLERMAFGHRNIVYRAEVEGQPIIVRTNGDRSVMRRTADNMTDLRELGIPVPRIRAYDIEGADYPFAYMILEEFPGRDLRYELPDMTETQMTAVAEKIVSFQRMTRRIPHGEGYGWVPIGEKGPFDSWQELIADERANNFRSSGEIVGSGLMDALDRRLELLHPYFAEVEPVCFLDDLTIKNVIVEKGDFRGVVDFDVVCYGDPLYFIALTQTAILCDLGEKRLFYAEELCRIMGLDERQRRIVDVYSCLFVGSFLDYCRENGDEDAEARLLMYMGKWLG</sequence>
<organism evidence="1 2">
    <name type="scientific">Saccharibacillus sacchari</name>
    <dbReference type="NCBI Taxonomy" id="456493"/>
    <lineage>
        <taxon>Bacteria</taxon>
        <taxon>Bacillati</taxon>
        <taxon>Bacillota</taxon>
        <taxon>Bacilli</taxon>
        <taxon>Bacillales</taxon>
        <taxon>Paenibacillaceae</taxon>
        <taxon>Saccharibacillus</taxon>
    </lineage>
</organism>
<comment type="caution">
    <text evidence="1">The sequence shown here is derived from an EMBL/GenBank/DDBJ whole genome shotgun (WGS) entry which is preliminary data.</text>
</comment>
<dbReference type="Proteomes" id="UP001380953">
    <property type="component" value="Unassembled WGS sequence"/>
</dbReference>
<evidence type="ECO:0000313" key="1">
    <source>
        <dbReference type="EMBL" id="MEJ8302774.1"/>
    </source>
</evidence>
<accession>A0ACC6P796</accession>
<keyword evidence="2" id="KW-1185">Reference proteome</keyword>
<proteinExistence type="predicted"/>